<dbReference type="OMA" id="ACSAFEN"/>
<reference evidence="1 2" key="1">
    <citation type="submission" date="2012-10" db="EMBL/GenBank/DDBJ databases">
        <authorList>
            <person name="Zafar N."/>
            <person name="Inman J."/>
            <person name="Hall N."/>
            <person name="Lorenzi H."/>
            <person name="Caler E."/>
        </authorList>
    </citation>
    <scope>NUCLEOTIDE SEQUENCE [LARGE SCALE GENOMIC DNA]</scope>
    <source>
        <strain evidence="1 2">IP1</strain>
    </source>
</reference>
<dbReference type="VEuPathDB" id="AmoebaDB:EIN_470220"/>
<dbReference type="Proteomes" id="UP000014680">
    <property type="component" value="Unassembled WGS sequence"/>
</dbReference>
<sequence>MSKPTFQTNLLESFGCVLEPKREVEIFSMFGSGEEELRNQLIANLVVFNPQCKVHIIQIDGRNFCKNVIERVSVLEKRFLTECIKRIFISECSTKSEIMGALKLTEWCTVDSVVIISSINLAVKKVICEGSLDWLYQEIHVVAQKIPVVYFRSQTPTKAEKVYWKNKLLGFYSTMDSTIACSAFENTRRIIVSSLLIDGKMKQIIGDKESKKVKPFVVSNTTCNIVD</sequence>
<evidence type="ECO:0000313" key="2">
    <source>
        <dbReference type="Proteomes" id="UP000014680"/>
    </source>
</evidence>
<dbReference type="AlphaFoldDB" id="A0A0A1TWP7"/>
<gene>
    <name evidence="1" type="ORF">EIN_470220</name>
</gene>
<organism evidence="1 2">
    <name type="scientific">Entamoeba invadens IP1</name>
    <dbReference type="NCBI Taxonomy" id="370355"/>
    <lineage>
        <taxon>Eukaryota</taxon>
        <taxon>Amoebozoa</taxon>
        <taxon>Evosea</taxon>
        <taxon>Archamoebae</taxon>
        <taxon>Mastigamoebida</taxon>
        <taxon>Entamoebidae</taxon>
        <taxon>Entamoeba</taxon>
    </lineage>
</organism>
<dbReference type="GeneID" id="14882644"/>
<keyword evidence="2" id="KW-1185">Reference proteome</keyword>
<accession>A0A0A1TWP7</accession>
<proteinExistence type="predicted"/>
<evidence type="ECO:0000313" key="1">
    <source>
        <dbReference type="EMBL" id="ELP83778.1"/>
    </source>
</evidence>
<dbReference type="EMBL" id="KB207240">
    <property type="protein sequence ID" value="ELP83778.1"/>
    <property type="molecule type" value="Genomic_DNA"/>
</dbReference>
<dbReference type="KEGG" id="eiv:EIN_470220"/>
<name>A0A0A1TWP7_ENTIV</name>
<protein>
    <submittedName>
        <fullName evidence="1">Uncharacterized protein</fullName>
    </submittedName>
</protein>
<dbReference type="RefSeq" id="XP_004183124.1">
    <property type="nucleotide sequence ID" value="XM_004183076.1"/>
</dbReference>